<evidence type="ECO:0000313" key="3">
    <source>
        <dbReference type="EMBL" id="KAL1836822.1"/>
    </source>
</evidence>
<feature type="region of interest" description="Disordered" evidence="1">
    <location>
        <begin position="318"/>
        <end position="337"/>
    </location>
</feature>
<sequence length="410" mass="45030">MDNVNSLDQLSLRCPHCQDLTQCYLALPTSKLLEGVDEGCRGCCLLKDAVSNFVPISLIETIRVSVDCALYIYAFFKELRRYTTIELSSTPGKPSRWKNIGPARPVLLMADDKGRIVDLIKHWIEDCQLRHPSCQVRPTAVLPARVIDVGTSSETVSLYISAEGETGSYVALSHCWGGHTPLATTKATLAEHRKSLRFDDKSKTFAQAVELTRALGFRYLWHVSPKRQHSSLAALTSRRIDSLCIVQDDPNDWAVEAAKMKQVYNNAALTLSADGAEDTSQGLFANPSARAKANQTVTLMTEDATGQPVEIHARLRCAPPSDPDSAPHSSYHTQPSKLSTRGWVVQERILSPRMVHFYNEELVWSCFGLQRCECRLLAAASSSGTLRRILTMASSPTPSTAGAASNPSLA</sequence>
<keyword evidence="4" id="KW-1185">Reference proteome</keyword>
<comment type="caution">
    <text evidence="3">The sequence shown here is derived from an EMBL/GenBank/DDBJ whole genome shotgun (WGS) entry which is preliminary data.</text>
</comment>
<dbReference type="EMBL" id="JAZGSY010000362">
    <property type="protein sequence ID" value="KAL1836822.1"/>
    <property type="molecule type" value="Genomic_DNA"/>
</dbReference>
<protein>
    <recommendedName>
        <fullName evidence="2">Heterokaryon incompatibility domain-containing protein</fullName>
    </recommendedName>
</protein>
<organism evidence="3 4">
    <name type="scientific">Humicola insolens</name>
    <name type="common">Soft-rot fungus</name>
    <dbReference type="NCBI Taxonomy" id="85995"/>
    <lineage>
        <taxon>Eukaryota</taxon>
        <taxon>Fungi</taxon>
        <taxon>Dikarya</taxon>
        <taxon>Ascomycota</taxon>
        <taxon>Pezizomycotina</taxon>
        <taxon>Sordariomycetes</taxon>
        <taxon>Sordariomycetidae</taxon>
        <taxon>Sordariales</taxon>
        <taxon>Chaetomiaceae</taxon>
        <taxon>Mycothermus</taxon>
    </lineage>
</organism>
<gene>
    <name evidence="3" type="ORF">VTJ49DRAFT_4623</name>
</gene>
<dbReference type="Pfam" id="PF06985">
    <property type="entry name" value="HET"/>
    <property type="match status" value="2"/>
</dbReference>
<name>A0ABR3V5I4_HUMIN</name>
<dbReference type="Proteomes" id="UP001583172">
    <property type="component" value="Unassembled WGS sequence"/>
</dbReference>
<dbReference type="PANTHER" id="PTHR33112:SF9">
    <property type="entry name" value="HETEROKARYON INCOMPATIBILITY DOMAIN-CONTAINING PROTEIN"/>
    <property type="match status" value="1"/>
</dbReference>
<feature type="domain" description="Heterokaryon incompatibility" evidence="2">
    <location>
        <begin position="240"/>
        <end position="347"/>
    </location>
</feature>
<feature type="domain" description="Heterokaryon incompatibility" evidence="2">
    <location>
        <begin position="169"/>
        <end position="221"/>
    </location>
</feature>
<proteinExistence type="predicted"/>
<accession>A0ABR3V5I4</accession>
<evidence type="ECO:0000259" key="2">
    <source>
        <dbReference type="Pfam" id="PF06985"/>
    </source>
</evidence>
<dbReference type="InterPro" id="IPR010730">
    <property type="entry name" value="HET"/>
</dbReference>
<reference evidence="3 4" key="1">
    <citation type="journal article" date="2024" name="Commun. Biol.">
        <title>Comparative genomic analysis of thermophilic fungi reveals convergent evolutionary adaptations and gene losses.</title>
        <authorList>
            <person name="Steindorff A.S."/>
            <person name="Aguilar-Pontes M.V."/>
            <person name="Robinson A.J."/>
            <person name="Andreopoulos B."/>
            <person name="LaButti K."/>
            <person name="Kuo A."/>
            <person name="Mondo S."/>
            <person name="Riley R."/>
            <person name="Otillar R."/>
            <person name="Haridas S."/>
            <person name="Lipzen A."/>
            <person name="Grimwood J."/>
            <person name="Schmutz J."/>
            <person name="Clum A."/>
            <person name="Reid I.D."/>
            <person name="Moisan M.C."/>
            <person name="Butler G."/>
            <person name="Nguyen T.T.M."/>
            <person name="Dewar K."/>
            <person name="Conant G."/>
            <person name="Drula E."/>
            <person name="Henrissat B."/>
            <person name="Hansel C."/>
            <person name="Singer S."/>
            <person name="Hutchinson M.I."/>
            <person name="de Vries R.P."/>
            <person name="Natvig D.O."/>
            <person name="Powell A.J."/>
            <person name="Tsang A."/>
            <person name="Grigoriev I.V."/>
        </authorList>
    </citation>
    <scope>NUCLEOTIDE SEQUENCE [LARGE SCALE GENOMIC DNA]</scope>
    <source>
        <strain evidence="3 4">CBS 620.91</strain>
    </source>
</reference>
<evidence type="ECO:0000256" key="1">
    <source>
        <dbReference type="SAM" id="MobiDB-lite"/>
    </source>
</evidence>
<evidence type="ECO:0000313" key="4">
    <source>
        <dbReference type="Proteomes" id="UP001583172"/>
    </source>
</evidence>
<dbReference type="PANTHER" id="PTHR33112">
    <property type="entry name" value="DOMAIN PROTEIN, PUTATIVE-RELATED"/>
    <property type="match status" value="1"/>
</dbReference>